<feature type="compositionally biased region" description="Low complexity" evidence="1">
    <location>
        <begin position="109"/>
        <end position="120"/>
    </location>
</feature>
<name>A0A2J8AHY4_9CHLO</name>
<evidence type="ECO:0000313" key="4">
    <source>
        <dbReference type="Proteomes" id="UP000236333"/>
    </source>
</evidence>
<evidence type="ECO:0000259" key="2">
    <source>
        <dbReference type="PROSITE" id="PS50053"/>
    </source>
</evidence>
<evidence type="ECO:0000313" key="3">
    <source>
        <dbReference type="EMBL" id="PNH12129.1"/>
    </source>
</evidence>
<feature type="domain" description="Ubiquitin-like" evidence="2">
    <location>
        <begin position="19"/>
        <end position="103"/>
    </location>
</feature>
<dbReference type="GO" id="GO:0036503">
    <property type="term" value="P:ERAD pathway"/>
    <property type="evidence" value="ECO:0007669"/>
    <property type="project" value="TreeGrafter"/>
</dbReference>
<dbReference type="OrthoDB" id="267397at2759"/>
<dbReference type="AlphaFoldDB" id="A0A2J8AHY4"/>
<dbReference type="GO" id="GO:0031593">
    <property type="term" value="F:polyubiquitin modification-dependent protein binding"/>
    <property type="evidence" value="ECO:0007669"/>
    <property type="project" value="TreeGrafter"/>
</dbReference>
<dbReference type="SMART" id="SM00213">
    <property type="entry name" value="UBQ"/>
    <property type="match status" value="1"/>
</dbReference>
<dbReference type="InterPro" id="IPR000626">
    <property type="entry name" value="Ubiquitin-like_dom"/>
</dbReference>
<feature type="compositionally biased region" description="Basic and acidic residues" evidence="1">
    <location>
        <begin position="121"/>
        <end position="131"/>
    </location>
</feature>
<feature type="region of interest" description="Disordered" evidence="1">
    <location>
        <begin position="93"/>
        <end position="131"/>
    </location>
</feature>
<dbReference type="GO" id="GO:0071818">
    <property type="term" value="C:BAT3 complex"/>
    <property type="evidence" value="ECO:0007669"/>
    <property type="project" value="TreeGrafter"/>
</dbReference>
<dbReference type="Proteomes" id="UP000236333">
    <property type="component" value="Unassembled WGS sequence"/>
</dbReference>
<dbReference type="PROSITE" id="PS50053">
    <property type="entry name" value="UBIQUITIN_2"/>
    <property type="match status" value="1"/>
</dbReference>
<sequence>MSDESAPGRQGGSQPEDQLLIRIKTLEPATYELAVPRQLTIADLKTRLEGVAQDAPSSRQRVIFRGRACADELTLQEIGGTAVGSCGIEDGDTMHMVVRPPDAPPPQAAPGAPNAGAPQRPQERLEADTRR</sequence>
<dbReference type="SUPFAM" id="SSF54236">
    <property type="entry name" value="Ubiquitin-like"/>
    <property type="match status" value="1"/>
</dbReference>
<dbReference type="PANTHER" id="PTHR15204:SF0">
    <property type="entry name" value="LARGE PROLINE-RICH PROTEIN BAG6"/>
    <property type="match status" value="1"/>
</dbReference>
<dbReference type="Gene3D" id="3.10.20.90">
    <property type="entry name" value="Phosphatidylinositol 3-kinase Catalytic Subunit, Chain A, domain 1"/>
    <property type="match status" value="1"/>
</dbReference>
<dbReference type="PANTHER" id="PTHR15204">
    <property type="entry name" value="LARGE PROLINE-RICH PROTEIN BAG6"/>
    <property type="match status" value="1"/>
</dbReference>
<protein>
    <recommendedName>
        <fullName evidence="2">Ubiquitin-like domain-containing protein</fullName>
    </recommendedName>
</protein>
<organism evidence="3 4">
    <name type="scientific">Tetrabaena socialis</name>
    <dbReference type="NCBI Taxonomy" id="47790"/>
    <lineage>
        <taxon>Eukaryota</taxon>
        <taxon>Viridiplantae</taxon>
        <taxon>Chlorophyta</taxon>
        <taxon>core chlorophytes</taxon>
        <taxon>Chlorophyceae</taxon>
        <taxon>CS clade</taxon>
        <taxon>Chlamydomonadales</taxon>
        <taxon>Tetrabaenaceae</taxon>
        <taxon>Tetrabaena</taxon>
    </lineage>
</organism>
<comment type="caution">
    <text evidence="3">The sequence shown here is derived from an EMBL/GenBank/DDBJ whole genome shotgun (WGS) entry which is preliminary data.</text>
</comment>
<dbReference type="InterPro" id="IPR029071">
    <property type="entry name" value="Ubiquitin-like_domsf"/>
</dbReference>
<feature type="non-terminal residue" evidence="3">
    <location>
        <position position="131"/>
    </location>
</feature>
<reference evidence="3 4" key="1">
    <citation type="journal article" date="2017" name="Mol. Biol. Evol.">
        <title>The 4-celled Tetrabaena socialis nuclear genome reveals the essential components for genetic control of cell number at the origin of multicellularity in the volvocine lineage.</title>
        <authorList>
            <person name="Featherston J."/>
            <person name="Arakaki Y."/>
            <person name="Hanschen E.R."/>
            <person name="Ferris P.J."/>
            <person name="Michod R.E."/>
            <person name="Olson B.J.S.C."/>
            <person name="Nozaki H."/>
            <person name="Durand P.M."/>
        </authorList>
    </citation>
    <scope>NUCLEOTIDE SEQUENCE [LARGE SCALE GENOMIC DNA]</scope>
    <source>
        <strain evidence="3 4">NIES-571</strain>
    </source>
</reference>
<dbReference type="EMBL" id="PGGS01000015">
    <property type="protein sequence ID" value="PNH12129.1"/>
    <property type="molecule type" value="Genomic_DNA"/>
</dbReference>
<gene>
    <name evidence="3" type="ORF">TSOC_000987</name>
</gene>
<dbReference type="Pfam" id="PF00240">
    <property type="entry name" value="ubiquitin"/>
    <property type="match status" value="1"/>
</dbReference>
<dbReference type="GO" id="GO:0051787">
    <property type="term" value="F:misfolded protein binding"/>
    <property type="evidence" value="ECO:0007669"/>
    <property type="project" value="TreeGrafter"/>
</dbReference>
<accession>A0A2J8AHY4</accession>
<evidence type="ECO:0000256" key="1">
    <source>
        <dbReference type="SAM" id="MobiDB-lite"/>
    </source>
</evidence>
<keyword evidence="4" id="KW-1185">Reference proteome</keyword>
<dbReference type="CDD" id="cd17039">
    <property type="entry name" value="Ubl_ubiquitin_like"/>
    <property type="match status" value="1"/>
</dbReference>
<proteinExistence type="predicted"/>